<sequence length="108" mass="11481">MGTIGIQLGVPSLMSIGEKLIMFLYECDYYITHGNPVKHHPPRNPQKAMKQCTNVADVVASKSSDGTDDDYEEPESTSSPGSDMGDTLIPSNAEVAGILPSNTVPTIG</sequence>
<evidence type="ECO:0000313" key="2">
    <source>
        <dbReference type="Proteomes" id="UP001207468"/>
    </source>
</evidence>
<organism evidence="1 2">
    <name type="scientific">Russula earlei</name>
    <dbReference type="NCBI Taxonomy" id="71964"/>
    <lineage>
        <taxon>Eukaryota</taxon>
        <taxon>Fungi</taxon>
        <taxon>Dikarya</taxon>
        <taxon>Basidiomycota</taxon>
        <taxon>Agaricomycotina</taxon>
        <taxon>Agaricomycetes</taxon>
        <taxon>Russulales</taxon>
        <taxon>Russulaceae</taxon>
        <taxon>Russula</taxon>
    </lineage>
</organism>
<name>A0ACC0UNI4_9AGAM</name>
<reference evidence="1" key="1">
    <citation type="submission" date="2021-03" db="EMBL/GenBank/DDBJ databases">
        <title>Evolutionary priming and transition to the ectomycorrhizal habit in an iconic lineage of mushroom-forming fungi: is preadaptation a requirement?</title>
        <authorList>
            <consortium name="DOE Joint Genome Institute"/>
            <person name="Looney B.P."/>
            <person name="Miyauchi S."/>
            <person name="Morin E."/>
            <person name="Drula E."/>
            <person name="Courty P.E."/>
            <person name="Chicoki N."/>
            <person name="Fauchery L."/>
            <person name="Kohler A."/>
            <person name="Kuo A."/>
            <person name="LaButti K."/>
            <person name="Pangilinan J."/>
            <person name="Lipzen A."/>
            <person name="Riley R."/>
            <person name="Andreopoulos W."/>
            <person name="He G."/>
            <person name="Johnson J."/>
            <person name="Barry K.W."/>
            <person name="Grigoriev I.V."/>
            <person name="Nagy L."/>
            <person name="Hibbett D."/>
            <person name="Henrissat B."/>
            <person name="Matheny P.B."/>
            <person name="Labbe J."/>
            <person name="Martin A.F."/>
        </authorList>
    </citation>
    <scope>NUCLEOTIDE SEQUENCE</scope>
    <source>
        <strain evidence="1">BPL698</strain>
    </source>
</reference>
<accession>A0ACC0UNI4</accession>
<evidence type="ECO:0000313" key="1">
    <source>
        <dbReference type="EMBL" id="KAI9512639.1"/>
    </source>
</evidence>
<dbReference type="EMBL" id="JAGFNK010000007">
    <property type="protein sequence ID" value="KAI9512639.1"/>
    <property type="molecule type" value="Genomic_DNA"/>
</dbReference>
<comment type="caution">
    <text evidence="1">The sequence shown here is derived from an EMBL/GenBank/DDBJ whole genome shotgun (WGS) entry which is preliminary data.</text>
</comment>
<keyword evidence="2" id="KW-1185">Reference proteome</keyword>
<protein>
    <submittedName>
        <fullName evidence="1">Uncharacterized protein</fullName>
    </submittedName>
</protein>
<dbReference type="Proteomes" id="UP001207468">
    <property type="component" value="Unassembled WGS sequence"/>
</dbReference>
<gene>
    <name evidence="1" type="ORF">F5148DRAFT_1145963</name>
</gene>
<proteinExistence type="predicted"/>